<dbReference type="GO" id="GO:0005506">
    <property type="term" value="F:iron ion binding"/>
    <property type="evidence" value="ECO:0007669"/>
    <property type="project" value="InterPro"/>
</dbReference>
<accession>A0A0T6BBX7</accession>
<dbReference type="PRINTS" id="PR00463">
    <property type="entry name" value="EP450I"/>
</dbReference>
<dbReference type="EMBL" id="LJIG01002112">
    <property type="protein sequence ID" value="KRT84828.1"/>
    <property type="molecule type" value="Genomic_DNA"/>
</dbReference>
<evidence type="ECO:0000256" key="11">
    <source>
        <dbReference type="ARBA" id="ARBA00023004"/>
    </source>
</evidence>
<dbReference type="Pfam" id="PF00067">
    <property type="entry name" value="p450"/>
    <property type="match status" value="1"/>
</dbReference>
<dbReference type="AlphaFoldDB" id="A0A0T6BBX7"/>
<evidence type="ECO:0000256" key="12">
    <source>
        <dbReference type="ARBA" id="ARBA00023033"/>
    </source>
</evidence>
<dbReference type="SUPFAM" id="SSF48264">
    <property type="entry name" value="Cytochrome P450"/>
    <property type="match status" value="1"/>
</dbReference>
<name>A0A0T6BBX7_9SCAR</name>
<keyword evidence="10" id="KW-0560">Oxidoreductase</keyword>
<evidence type="ECO:0000313" key="15">
    <source>
        <dbReference type="Proteomes" id="UP000051574"/>
    </source>
</evidence>
<evidence type="ECO:0000256" key="5">
    <source>
        <dbReference type="ARBA" id="ARBA00010617"/>
    </source>
</evidence>
<feature type="non-terminal residue" evidence="14">
    <location>
        <position position="1"/>
    </location>
</feature>
<evidence type="ECO:0000256" key="3">
    <source>
        <dbReference type="ARBA" id="ARBA00004174"/>
    </source>
</evidence>
<comment type="similarity">
    <text evidence="5">Belongs to the cytochrome P450 family.</text>
</comment>
<reference evidence="14 15" key="1">
    <citation type="submission" date="2015-09" db="EMBL/GenBank/DDBJ databases">
        <title>Draft genome of the scarab beetle Oryctes borbonicus.</title>
        <authorList>
            <person name="Meyer J.M."/>
            <person name="Markov G.V."/>
            <person name="Baskaran P."/>
            <person name="Herrmann M."/>
            <person name="Sommer R.J."/>
            <person name="Roedelsperger C."/>
        </authorList>
    </citation>
    <scope>NUCLEOTIDE SEQUENCE [LARGE SCALE GENOMIC DNA]</scope>
    <source>
        <strain evidence="14">OB123</strain>
        <tissue evidence="14">Whole animal</tissue>
    </source>
</reference>
<proteinExistence type="inferred from homology"/>
<dbReference type="Proteomes" id="UP000051574">
    <property type="component" value="Unassembled WGS sequence"/>
</dbReference>
<protein>
    <submittedName>
        <fullName evidence="14">Cytochrome P450</fullName>
    </submittedName>
</protein>
<dbReference type="InterPro" id="IPR002401">
    <property type="entry name" value="Cyt_P450_E_grp-I"/>
</dbReference>
<keyword evidence="13" id="KW-0472">Membrane</keyword>
<dbReference type="InterPro" id="IPR001128">
    <property type="entry name" value="Cyt_P450"/>
</dbReference>
<dbReference type="OrthoDB" id="2789670at2759"/>
<sequence length="356" mass="40880">RDPKLVKEVVLTNFSSFLDNDFLVDEKVDPIFGGNPLTNKGDKWRIRRANHTPQFSSGKIKNMFGLMDQGGDRMIKFIGDQISNFGSCTIDAMELAAKFTIYNVSNCALSIDPRTFDEENAEMRVMGRKIVQPNFYNGLKQILIFILPSLSHILTVRLVPTEVTERFRELIREQLQYRKENNIVRNDFFENVREYKGQKVTLDEMLIQIGGLFLDGFATNSTALTFMLYELATNLNAQQRLAEEIDEYLANHTGNITYEVFQEMPYLDAVVAESLRKYPPLGFVTKICTKAYTLPPTNDKAEPYTVQPGTPVVLPLSALHYDEKYFDEPHRFDPTRFLGENKRNIEACTYMPFNEG</sequence>
<evidence type="ECO:0000256" key="10">
    <source>
        <dbReference type="ARBA" id="ARBA00023002"/>
    </source>
</evidence>
<dbReference type="CDD" id="cd11056">
    <property type="entry name" value="CYP6-like"/>
    <property type="match status" value="1"/>
</dbReference>
<keyword evidence="8" id="KW-0256">Endoplasmic reticulum</keyword>
<keyword evidence="9" id="KW-0492">Microsome</keyword>
<comment type="function">
    <text evidence="2">May be involved in the metabolism of insect hormones and in the breakdown of synthetic insecticides.</text>
</comment>
<keyword evidence="15" id="KW-1185">Reference proteome</keyword>
<comment type="caution">
    <text evidence="14">The sequence shown here is derived from an EMBL/GenBank/DDBJ whole genome shotgun (WGS) entry which is preliminary data.</text>
</comment>
<dbReference type="Gene3D" id="1.10.630.10">
    <property type="entry name" value="Cytochrome P450"/>
    <property type="match status" value="1"/>
</dbReference>
<comment type="cofactor">
    <cofactor evidence="1">
        <name>heme</name>
        <dbReference type="ChEBI" id="CHEBI:30413"/>
    </cofactor>
</comment>
<evidence type="ECO:0000256" key="2">
    <source>
        <dbReference type="ARBA" id="ARBA00003690"/>
    </source>
</evidence>
<evidence type="ECO:0000256" key="13">
    <source>
        <dbReference type="ARBA" id="ARBA00023136"/>
    </source>
</evidence>
<dbReference type="PANTHER" id="PTHR24292:SF84">
    <property type="entry name" value="CYTOCHROME P450 28A5-RELATED"/>
    <property type="match status" value="1"/>
</dbReference>
<comment type="subcellular location">
    <subcellularLocation>
        <location evidence="4">Endoplasmic reticulum membrane</location>
        <topology evidence="4">Peripheral membrane protein</topology>
    </subcellularLocation>
    <subcellularLocation>
        <location evidence="3">Microsome membrane</location>
        <topology evidence="3">Peripheral membrane protein</topology>
    </subcellularLocation>
</comment>
<evidence type="ECO:0000256" key="9">
    <source>
        <dbReference type="ARBA" id="ARBA00022848"/>
    </source>
</evidence>
<evidence type="ECO:0000313" key="14">
    <source>
        <dbReference type="EMBL" id="KRT84828.1"/>
    </source>
</evidence>
<dbReference type="InterPro" id="IPR050476">
    <property type="entry name" value="Insect_CytP450_Detox"/>
</dbReference>
<gene>
    <name evidence="14" type="ORF">AMK59_1877</name>
</gene>
<organism evidence="14 15">
    <name type="scientific">Oryctes borbonicus</name>
    <dbReference type="NCBI Taxonomy" id="1629725"/>
    <lineage>
        <taxon>Eukaryota</taxon>
        <taxon>Metazoa</taxon>
        <taxon>Ecdysozoa</taxon>
        <taxon>Arthropoda</taxon>
        <taxon>Hexapoda</taxon>
        <taxon>Insecta</taxon>
        <taxon>Pterygota</taxon>
        <taxon>Neoptera</taxon>
        <taxon>Endopterygota</taxon>
        <taxon>Coleoptera</taxon>
        <taxon>Polyphaga</taxon>
        <taxon>Scarabaeiformia</taxon>
        <taxon>Scarabaeidae</taxon>
        <taxon>Dynastinae</taxon>
        <taxon>Oryctes</taxon>
    </lineage>
</organism>
<dbReference type="GO" id="GO:0020037">
    <property type="term" value="F:heme binding"/>
    <property type="evidence" value="ECO:0007669"/>
    <property type="project" value="InterPro"/>
</dbReference>
<dbReference type="InterPro" id="IPR036396">
    <property type="entry name" value="Cyt_P450_sf"/>
</dbReference>
<keyword evidence="7" id="KW-0479">Metal-binding</keyword>
<keyword evidence="11" id="KW-0408">Iron</keyword>
<keyword evidence="12" id="KW-0503">Monooxygenase</keyword>
<keyword evidence="6" id="KW-0349">Heme</keyword>
<evidence type="ECO:0000256" key="1">
    <source>
        <dbReference type="ARBA" id="ARBA00001971"/>
    </source>
</evidence>
<evidence type="ECO:0000256" key="8">
    <source>
        <dbReference type="ARBA" id="ARBA00022824"/>
    </source>
</evidence>
<dbReference type="GO" id="GO:0005789">
    <property type="term" value="C:endoplasmic reticulum membrane"/>
    <property type="evidence" value="ECO:0007669"/>
    <property type="project" value="UniProtKB-SubCell"/>
</dbReference>
<evidence type="ECO:0000256" key="7">
    <source>
        <dbReference type="ARBA" id="ARBA00022723"/>
    </source>
</evidence>
<evidence type="ECO:0000256" key="6">
    <source>
        <dbReference type="ARBA" id="ARBA00022617"/>
    </source>
</evidence>
<feature type="non-terminal residue" evidence="14">
    <location>
        <position position="356"/>
    </location>
</feature>
<dbReference type="GO" id="GO:0016705">
    <property type="term" value="F:oxidoreductase activity, acting on paired donors, with incorporation or reduction of molecular oxygen"/>
    <property type="evidence" value="ECO:0007669"/>
    <property type="project" value="InterPro"/>
</dbReference>
<dbReference type="GO" id="GO:0004497">
    <property type="term" value="F:monooxygenase activity"/>
    <property type="evidence" value="ECO:0007669"/>
    <property type="project" value="UniProtKB-KW"/>
</dbReference>
<evidence type="ECO:0000256" key="4">
    <source>
        <dbReference type="ARBA" id="ARBA00004406"/>
    </source>
</evidence>
<dbReference type="PANTHER" id="PTHR24292">
    <property type="entry name" value="CYTOCHROME P450"/>
    <property type="match status" value="1"/>
</dbReference>